<evidence type="ECO:0000313" key="2">
    <source>
        <dbReference type="Proteomes" id="UP000016936"/>
    </source>
</evidence>
<dbReference type="HOGENOM" id="CLU_2867508_0_0_1"/>
<dbReference type="AlphaFoldDB" id="M2U0D8"/>
<dbReference type="Proteomes" id="UP000016936">
    <property type="component" value="Unassembled WGS sequence"/>
</dbReference>
<gene>
    <name evidence="1" type="ORF">COCHEDRAFT_1023597</name>
</gene>
<name>M2U0D8_COCH5</name>
<evidence type="ECO:0000313" key="1">
    <source>
        <dbReference type="EMBL" id="EMD87536.1"/>
    </source>
</evidence>
<sequence>MPSGTKVKSLGFAACFHRVRMTIKIINDSGDTAPHPVTSNFRSSTDSFPSIIDYLDLRPGLSAY</sequence>
<keyword evidence="2" id="KW-1185">Reference proteome</keyword>
<reference evidence="1 2" key="1">
    <citation type="journal article" date="2012" name="PLoS Pathog.">
        <title>Diverse lifestyles and strategies of plant pathogenesis encoded in the genomes of eighteen Dothideomycetes fungi.</title>
        <authorList>
            <person name="Ohm R.A."/>
            <person name="Feau N."/>
            <person name="Henrissat B."/>
            <person name="Schoch C.L."/>
            <person name="Horwitz B.A."/>
            <person name="Barry K.W."/>
            <person name="Condon B.J."/>
            <person name="Copeland A.C."/>
            <person name="Dhillon B."/>
            <person name="Glaser F."/>
            <person name="Hesse C.N."/>
            <person name="Kosti I."/>
            <person name="LaButti K."/>
            <person name="Lindquist E.A."/>
            <person name="Lucas S."/>
            <person name="Salamov A.A."/>
            <person name="Bradshaw R.E."/>
            <person name="Ciuffetti L."/>
            <person name="Hamelin R.C."/>
            <person name="Kema G.H.J."/>
            <person name="Lawrence C."/>
            <person name="Scott J.A."/>
            <person name="Spatafora J.W."/>
            <person name="Turgeon B.G."/>
            <person name="de Wit P.J.G.M."/>
            <person name="Zhong S."/>
            <person name="Goodwin S.B."/>
            <person name="Grigoriev I.V."/>
        </authorList>
    </citation>
    <scope>NUCLEOTIDE SEQUENCE [LARGE SCALE GENOMIC DNA]</scope>
    <source>
        <strain evidence="2">C5 / ATCC 48332 / race O</strain>
    </source>
</reference>
<dbReference type="EMBL" id="KB445582">
    <property type="protein sequence ID" value="EMD87536.1"/>
    <property type="molecule type" value="Genomic_DNA"/>
</dbReference>
<reference evidence="2" key="2">
    <citation type="journal article" date="2013" name="PLoS Genet.">
        <title>Comparative genome structure, secondary metabolite, and effector coding capacity across Cochliobolus pathogens.</title>
        <authorList>
            <person name="Condon B.J."/>
            <person name="Leng Y."/>
            <person name="Wu D."/>
            <person name="Bushley K.E."/>
            <person name="Ohm R.A."/>
            <person name="Otillar R."/>
            <person name="Martin J."/>
            <person name="Schackwitz W."/>
            <person name="Grimwood J."/>
            <person name="MohdZainudin N."/>
            <person name="Xue C."/>
            <person name="Wang R."/>
            <person name="Manning V.A."/>
            <person name="Dhillon B."/>
            <person name="Tu Z.J."/>
            <person name="Steffenson B.J."/>
            <person name="Salamov A."/>
            <person name="Sun H."/>
            <person name="Lowry S."/>
            <person name="LaButti K."/>
            <person name="Han J."/>
            <person name="Copeland A."/>
            <person name="Lindquist E."/>
            <person name="Barry K."/>
            <person name="Schmutz J."/>
            <person name="Baker S.E."/>
            <person name="Ciuffetti L.M."/>
            <person name="Grigoriev I.V."/>
            <person name="Zhong S."/>
            <person name="Turgeon B.G."/>
        </authorList>
    </citation>
    <scope>NUCLEOTIDE SEQUENCE [LARGE SCALE GENOMIC DNA]</scope>
    <source>
        <strain evidence="2">C5 / ATCC 48332 / race O</strain>
    </source>
</reference>
<proteinExistence type="predicted"/>
<organism evidence="1 2">
    <name type="scientific">Cochliobolus heterostrophus (strain C5 / ATCC 48332 / race O)</name>
    <name type="common">Southern corn leaf blight fungus</name>
    <name type="synonym">Bipolaris maydis</name>
    <dbReference type="NCBI Taxonomy" id="701091"/>
    <lineage>
        <taxon>Eukaryota</taxon>
        <taxon>Fungi</taxon>
        <taxon>Dikarya</taxon>
        <taxon>Ascomycota</taxon>
        <taxon>Pezizomycotina</taxon>
        <taxon>Dothideomycetes</taxon>
        <taxon>Pleosporomycetidae</taxon>
        <taxon>Pleosporales</taxon>
        <taxon>Pleosporineae</taxon>
        <taxon>Pleosporaceae</taxon>
        <taxon>Bipolaris</taxon>
    </lineage>
</organism>
<accession>M2U0D8</accession>
<protein>
    <submittedName>
        <fullName evidence="1">Uncharacterized protein</fullName>
    </submittedName>
</protein>